<organism evidence="2 3">
    <name type="scientific">Curvularia kusanoi</name>
    <name type="common">Cochliobolus kusanoi</name>
    <dbReference type="NCBI Taxonomy" id="90978"/>
    <lineage>
        <taxon>Eukaryota</taxon>
        <taxon>Fungi</taxon>
        <taxon>Dikarya</taxon>
        <taxon>Ascomycota</taxon>
        <taxon>Pezizomycotina</taxon>
        <taxon>Dothideomycetes</taxon>
        <taxon>Pleosporomycetidae</taxon>
        <taxon>Pleosporales</taxon>
        <taxon>Pleosporineae</taxon>
        <taxon>Pleosporaceae</taxon>
        <taxon>Curvularia</taxon>
    </lineage>
</organism>
<proteinExistence type="predicted"/>
<dbReference type="Proteomes" id="UP000801428">
    <property type="component" value="Unassembled WGS sequence"/>
</dbReference>
<evidence type="ECO:0000256" key="1">
    <source>
        <dbReference type="SAM" id="MobiDB-lite"/>
    </source>
</evidence>
<gene>
    <name evidence="2" type="ORF">E8E13_000672</name>
</gene>
<protein>
    <submittedName>
        <fullName evidence="2">Uncharacterized protein</fullName>
    </submittedName>
</protein>
<keyword evidence="3" id="KW-1185">Reference proteome</keyword>
<evidence type="ECO:0000313" key="2">
    <source>
        <dbReference type="EMBL" id="KAF2994919.1"/>
    </source>
</evidence>
<reference evidence="2" key="1">
    <citation type="submission" date="2019-04" db="EMBL/GenBank/DDBJ databases">
        <title>Sequencing of skin fungus with MAO and IRED activity.</title>
        <authorList>
            <person name="Marsaioli A.J."/>
            <person name="Bonatto J.M.C."/>
            <person name="Reis Junior O."/>
        </authorList>
    </citation>
    <scope>NUCLEOTIDE SEQUENCE</scope>
    <source>
        <strain evidence="2">30M1</strain>
    </source>
</reference>
<dbReference type="EMBL" id="SWKU01000036">
    <property type="protein sequence ID" value="KAF2994919.1"/>
    <property type="molecule type" value="Genomic_DNA"/>
</dbReference>
<sequence>MRFGQINSLVRAADDSEIERRAIISIEERATPKAPAGKPSLKLEFTKYPSKKQKWTPPRPKKPVTKPAKRHELTSALAKRTKIDAAEGTTQPGKSADELRTWHVINCIAIAAYDNATGAKAMAHINAVSATGVEYADQFGKFADPIFAWKGPVEIWVRWPHKTAIPADRADLAPKQKEFENSIREYLAYMKAPQFKVFHQQAKRREGDMVMTAGGDVAVDT</sequence>
<accession>A0A9P4W6P5</accession>
<feature type="region of interest" description="Disordered" evidence="1">
    <location>
        <begin position="30"/>
        <end position="71"/>
    </location>
</feature>
<name>A0A9P4W6P5_CURKU</name>
<feature type="compositionally biased region" description="Basic residues" evidence="1">
    <location>
        <begin position="49"/>
        <end position="69"/>
    </location>
</feature>
<evidence type="ECO:0000313" key="3">
    <source>
        <dbReference type="Proteomes" id="UP000801428"/>
    </source>
</evidence>
<dbReference type="OrthoDB" id="3777014at2759"/>
<comment type="caution">
    <text evidence="2">The sequence shown here is derived from an EMBL/GenBank/DDBJ whole genome shotgun (WGS) entry which is preliminary data.</text>
</comment>
<dbReference type="AlphaFoldDB" id="A0A9P4W6P5"/>